<evidence type="ECO:0000259" key="6">
    <source>
        <dbReference type="Pfam" id="PF02776"/>
    </source>
</evidence>
<dbReference type="SUPFAM" id="SSF52518">
    <property type="entry name" value="Thiamin diphosphate-binding fold (THDP-binding)"/>
    <property type="match status" value="2"/>
</dbReference>
<evidence type="ECO:0000256" key="1">
    <source>
        <dbReference type="ARBA" id="ARBA00007812"/>
    </source>
</evidence>
<feature type="domain" description="Thiamine pyrophosphate enzyme N-terminal TPP-binding" evidence="6">
    <location>
        <begin position="4"/>
        <end position="107"/>
    </location>
</feature>
<reference evidence="7" key="1">
    <citation type="journal article" date="2019" name="PLoS Negl. Trop. Dis.">
        <title>Revisiting the worldwide diversity of Leptospira species in the environment.</title>
        <authorList>
            <person name="Vincent A.T."/>
            <person name="Schiettekatte O."/>
            <person name="Bourhy P."/>
            <person name="Veyrier F.J."/>
            <person name="Picardeau M."/>
        </authorList>
    </citation>
    <scope>NUCLEOTIDE SEQUENCE [LARGE SCALE GENOMIC DNA]</scope>
    <source>
        <strain evidence="7">201400974</strain>
    </source>
</reference>
<proteinExistence type="inferred from homology"/>
<feature type="domain" description="Thiamine pyrophosphate enzyme TPP-binding" evidence="5">
    <location>
        <begin position="402"/>
        <end position="553"/>
    </location>
</feature>
<dbReference type="OrthoDB" id="4494979at2"/>
<dbReference type="Pfam" id="PF02776">
    <property type="entry name" value="TPP_enzyme_N"/>
    <property type="match status" value="1"/>
</dbReference>
<organism evidence="7 8">
    <name type="scientific">Leptospira ilyithenensis</name>
    <dbReference type="NCBI Taxonomy" id="2484901"/>
    <lineage>
        <taxon>Bacteria</taxon>
        <taxon>Pseudomonadati</taxon>
        <taxon>Spirochaetota</taxon>
        <taxon>Spirochaetia</taxon>
        <taxon>Leptospirales</taxon>
        <taxon>Leptospiraceae</taxon>
        <taxon>Leptospira</taxon>
    </lineage>
</organism>
<protein>
    <submittedName>
        <fullName evidence="7">Thiamine pyrophosphate-binding protein</fullName>
    </submittedName>
</protein>
<dbReference type="InterPro" id="IPR045229">
    <property type="entry name" value="TPP_enz"/>
</dbReference>
<dbReference type="InterPro" id="IPR012000">
    <property type="entry name" value="Thiamin_PyroP_enz_cen_dom"/>
</dbReference>
<accession>A0A4R9LMV0</accession>
<evidence type="ECO:0000259" key="4">
    <source>
        <dbReference type="Pfam" id="PF00205"/>
    </source>
</evidence>
<evidence type="ECO:0000259" key="5">
    <source>
        <dbReference type="Pfam" id="PF02775"/>
    </source>
</evidence>
<evidence type="ECO:0000313" key="7">
    <source>
        <dbReference type="EMBL" id="TGN08027.1"/>
    </source>
</evidence>
<dbReference type="Proteomes" id="UP000298264">
    <property type="component" value="Unassembled WGS sequence"/>
</dbReference>
<dbReference type="Pfam" id="PF02775">
    <property type="entry name" value="TPP_enzyme_C"/>
    <property type="match status" value="1"/>
</dbReference>
<evidence type="ECO:0000256" key="3">
    <source>
        <dbReference type="RuleBase" id="RU362132"/>
    </source>
</evidence>
<dbReference type="CDD" id="cd07035">
    <property type="entry name" value="TPP_PYR_POX_like"/>
    <property type="match status" value="1"/>
</dbReference>
<dbReference type="RefSeq" id="WP_135765006.1">
    <property type="nucleotide sequence ID" value="NZ_RQHV01000061.1"/>
</dbReference>
<dbReference type="GO" id="GO:0009097">
    <property type="term" value="P:isoleucine biosynthetic process"/>
    <property type="evidence" value="ECO:0007669"/>
    <property type="project" value="TreeGrafter"/>
</dbReference>
<feature type="domain" description="Thiamine pyrophosphate enzyme central" evidence="4">
    <location>
        <begin position="208"/>
        <end position="341"/>
    </location>
</feature>
<dbReference type="Pfam" id="PF00205">
    <property type="entry name" value="TPP_enzyme_M"/>
    <property type="match status" value="1"/>
</dbReference>
<dbReference type="CDD" id="cd00568">
    <property type="entry name" value="TPP_enzymes"/>
    <property type="match status" value="1"/>
</dbReference>
<keyword evidence="2 3" id="KW-0786">Thiamine pyrophosphate</keyword>
<dbReference type="InterPro" id="IPR011766">
    <property type="entry name" value="TPP_enzyme_TPP-bd"/>
</dbReference>
<dbReference type="PANTHER" id="PTHR18968">
    <property type="entry name" value="THIAMINE PYROPHOSPHATE ENZYMES"/>
    <property type="match status" value="1"/>
</dbReference>
<dbReference type="SUPFAM" id="SSF52467">
    <property type="entry name" value="DHS-like NAD/FAD-binding domain"/>
    <property type="match status" value="1"/>
</dbReference>
<gene>
    <name evidence="7" type="ORF">EHS11_13910</name>
</gene>
<keyword evidence="8" id="KW-1185">Reference proteome</keyword>
<dbReference type="GO" id="GO:0000287">
    <property type="term" value="F:magnesium ion binding"/>
    <property type="evidence" value="ECO:0007669"/>
    <property type="project" value="InterPro"/>
</dbReference>
<dbReference type="Gene3D" id="3.40.50.970">
    <property type="match status" value="2"/>
</dbReference>
<dbReference type="GO" id="GO:0030976">
    <property type="term" value="F:thiamine pyrophosphate binding"/>
    <property type="evidence" value="ECO:0007669"/>
    <property type="project" value="InterPro"/>
</dbReference>
<dbReference type="InterPro" id="IPR029061">
    <property type="entry name" value="THDP-binding"/>
</dbReference>
<dbReference type="EMBL" id="RQHV01000061">
    <property type="protein sequence ID" value="TGN08027.1"/>
    <property type="molecule type" value="Genomic_DNA"/>
</dbReference>
<dbReference type="GO" id="GO:0003984">
    <property type="term" value="F:acetolactate synthase activity"/>
    <property type="evidence" value="ECO:0007669"/>
    <property type="project" value="TreeGrafter"/>
</dbReference>
<dbReference type="InterPro" id="IPR029035">
    <property type="entry name" value="DHS-like_NAD/FAD-binding_dom"/>
</dbReference>
<comment type="similarity">
    <text evidence="1 3">Belongs to the TPP enzyme family.</text>
</comment>
<dbReference type="GO" id="GO:0005948">
    <property type="term" value="C:acetolactate synthase complex"/>
    <property type="evidence" value="ECO:0007669"/>
    <property type="project" value="TreeGrafter"/>
</dbReference>
<dbReference type="GO" id="GO:0050660">
    <property type="term" value="F:flavin adenine dinucleotide binding"/>
    <property type="evidence" value="ECO:0007669"/>
    <property type="project" value="TreeGrafter"/>
</dbReference>
<dbReference type="PANTHER" id="PTHR18968:SF142">
    <property type="entry name" value="ACETOLACTATE SYNTHASE"/>
    <property type="match status" value="1"/>
</dbReference>
<dbReference type="AlphaFoldDB" id="A0A4R9LMV0"/>
<dbReference type="GO" id="GO:0009099">
    <property type="term" value="P:L-valine biosynthetic process"/>
    <property type="evidence" value="ECO:0007669"/>
    <property type="project" value="TreeGrafter"/>
</dbReference>
<comment type="caution">
    <text evidence="7">The sequence shown here is derived from an EMBL/GenBank/DDBJ whole genome shotgun (WGS) entry which is preliminary data.</text>
</comment>
<sequence>MKRKVSDIVADYLVRRKIRHVFGIVGAGNAHLFDSIGTKGETEIICVHHEQTATMAMQTYFRTSGVVTAAILTTGGGSTNGVTGVVGAWMDSIPGVVISGNENSKFTTDDNPLRAYGVQGYDSVEMVRKVTKYAARSLDPLKVLYELEKAFYIATSGRPGPCWIDIPMNIQSTVVEEGDMVLFDPQEMEGTKFFQTNKTLSSECSGILNSLRNAKRPLLWLGHGIRLASAVDQVPKLLEALNVPALVSWTGIDMIDSDHPLVFGRAGVYGQRSANFVLQNADYILTIGTRLAIPQVGYDITELAREAEIAVVDIDHDELKKYKQRFKTLVQCDAGLFINELLDQVGKEKLPLKKDWLDQCRGFQSKYPWIGPEHNDTDFINSYRFMDKLIGFTKKDQIVVTDMGTALLSGHQVLKFKSGQRLMTSQGLGEMGFGLPGAIGASFARDKGEVLCLNCDGGMMMNLQELQTIVHHKLPIKIIIFNNDGYLMIKHTQNALFSGRKIATDRKSGVSCPDFGSLAKAFGMPSFQIRTWEDMETVIPKFQDLAEPAICEVFMHPEQLFLPKLSLASREDGTLVSPPLEDLSPLLSREELGKTMIIPIHEKSKQLKP</sequence>
<dbReference type="InterPro" id="IPR012001">
    <property type="entry name" value="Thiamin_PyroP_enz_TPP-bd_dom"/>
</dbReference>
<evidence type="ECO:0000256" key="2">
    <source>
        <dbReference type="ARBA" id="ARBA00023052"/>
    </source>
</evidence>
<evidence type="ECO:0000313" key="8">
    <source>
        <dbReference type="Proteomes" id="UP000298264"/>
    </source>
</evidence>
<dbReference type="Gene3D" id="3.40.50.1220">
    <property type="entry name" value="TPP-binding domain"/>
    <property type="match status" value="1"/>
</dbReference>
<name>A0A4R9LMV0_9LEPT</name>